<name>A0A9P6TEW3_9BASI</name>
<dbReference type="Proteomes" id="UP000886653">
    <property type="component" value="Unassembled WGS sequence"/>
</dbReference>
<organism evidence="1 2">
    <name type="scientific">Cronartium quercuum f. sp. fusiforme G11</name>
    <dbReference type="NCBI Taxonomy" id="708437"/>
    <lineage>
        <taxon>Eukaryota</taxon>
        <taxon>Fungi</taxon>
        <taxon>Dikarya</taxon>
        <taxon>Basidiomycota</taxon>
        <taxon>Pucciniomycotina</taxon>
        <taxon>Pucciniomycetes</taxon>
        <taxon>Pucciniales</taxon>
        <taxon>Coleosporiaceae</taxon>
        <taxon>Cronartium</taxon>
    </lineage>
</organism>
<proteinExistence type="predicted"/>
<keyword evidence="2" id="KW-1185">Reference proteome</keyword>
<evidence type="ECO:0000313" key="2">
    <source>
        <dbReference type="Proteomes" id="UP000886653"/>
    </source>
</evidence>
<reference evidence="1" key="1">
    <citation type="submission" date="2013-11" db="EMBL/GenBank/DDBJ databases">
        <title>Genome sequence of the fusiform rust pathogen reveals effectors for host alternation and coevolution with pine.</title>
        <authorList>
            <consortium name="DOE Joint Genome Institute"/>
            <person name="Smith K."/>
            <person name="Pendleton A."/>
            <person name="Kubisiak T."/>
            <person name="Anderson C."/>
            <person name="Salamov A."/>
            <person name="Aerts A."/>
            <person name="Riley R."/>
            <person name="Clum A."/>
            <person name="Lindquist E."/>
            <person name="Ence D."/>
            <person name="Campbell M."/>
            <person name="Kronenberg Z."/>
            <person name="Feau N."/>
            <person name="Dhillon B."/>
            <person name="Hamelin R."/>
            <person name="Burleigh J."/>
            <person name="Smith J."/>
            <person name="Yandell M."/>
            <person name="Nelson C."/>
            <person name="Grigoriev I."/>
            <person name="Davis J."/>
        </authorList>
    </citation>
    <scope>NUCLEOTIDE SEQUENCE</scope>
    <source>
        <strain evidence="1">G11</strain>
    </source>
</reference>
<sequence length="63" mass="6956">MGRSLVTAAIFAATLLALNIIHIQQFVEFRFGQLFISSAGYNLLELDVPTALRRHKLAPSSQV</sequence>
<protein>
    <submittedName>
        <fullName evidence="1">Uncharacterized protein</fullName>
    </submittedName>
</protein>
<accession>A0A9P6TEW3</accession>
<evidence type="ECO:0000313" key="1">
    <source>
        <dbReference type="EMBL" id="KAG0149991.1"/>
    </source>
</evidence>
<dbReference type="AlphaFoldDB" id="A0A9P6TEW3"/>
<dbReference type="EMBL" id="MU167223">
    <property type="protein sequence ID" value="KAG0149991.1"/>
    <property type="molecule type" value="Genomic_DNA"/>
</dbReference>
<gene>
    <name evidence="1" type="ORF">CROQUDRAFT_88544</name>
</gene>
<comment type="caution">
    <text evidence="1">The sequence shown here is derived from an EMBL/GenBank/DDBJ whole genome shotgun (WGS) entry which is preliminary data.</text>
</comment>